<dbReference type="FunFam" id="3.10.450.50:FF:000005">
    <property type="entry name" value="Nuclear transport factor 2"/>
    <property type="match status" value="1"/>
</dbReference>
<accession>A0A454Y4T8</accession>
<evidence type="ECO:0000256" key="2">
    <source>
        <dbReference type="RuleBase" id="RU369002"/>
    </source>
</evidence>
<dbReference type="CDD" id="cd00780">
    <property type="entry name" value="NTF2"/>
    <property type="match status" value="1"/>
</dbReference>
<keyword evidence="6" id="KW-1185">Reference proteome</keyword>
<dbReference type="GO" id="GO:0005635">
    <property type="term" value="C:nuclear envelope"/>
    <property type="evidence" value="ECO:0007669"/>
    <property type="project" value="UniProtKB-ARBA"/>
</dbReference>
<dbReference type="GO" id="GO:0005737">
    <property type="term" value="C:cytoplasm"/>
    <property type="evidence" value="ECO:0007669"/>
    <property type="project" value="UniProtKB-SubCell"/>
</dbReference>
<dbReference type="AlphaFoldDB" id="Q01GB6"/>
<keyword evidence="2" id="KW-0539">Nucleus</keyword>
<evidence type="ECO:0000313" key="5">
    <source>
        <dbReference type="EMBL" id="OUS42635.1"/>
    </source>
</evidence>
<feature type="domain" description="NTF2" evidence="3">
    <location>
        <begin position="14"/>
        <end position="138"/>
    </location>
</feature>
<evidence type="ECO:0000313" key="6">
    <source>
        <dbReference type="Proteomes" id="UP000009170"/>
    </source>
</evidence>
<protein>
    <recommendedName>
        <fullName evidence="2">NTF2-related export protein</fullName>
    </recommendedName>
</protein>
<dbReference type="InterPro" id="IPR032710">
    <property type="entry name" value="NTF2-like_dom_sf"/>
</dbReference>
<keyword evidence="2" id="KW-0813">Transport</keyword>
<evidence type="ECO:0000256" key="1">
    <source>
        <dbReference type="ARBA" id="ARBA00022490"/>
    </source>
</evidence>
<dbReference type="OMA" id="QFVEYYY"/>
<proteinExistence type="predicted"/>
<dbReference type="InParanoid" id="Q01GB6"/>
<dbReference type="EMBL" id="KZ155838">
    <property type="protein sequence ID" value="OUS42635.1"/>
    <property type="molecule type" value="Genomic_DNA"/>
</dbReference>
<gene>
    <name evidence="5" type="ORF">BE221DRAFT_61829</name>
    <name evidence="4" type="ORF">OT_ostta01g03210</name>
</gene>
<keyword evidence="1 2" id="KW-0963">Cytoplasm</keyword>
<comment type="subcellular location">
    <subcellularLocation>
        <location evidence="2">Cytoplasm</location>
    </subcellularLocation>
    <subcellularLocation>
        <location evidence="2">Nucleus</location>
    </subcellularLocation>
</comment>
<dbReference type="FunCoup" id="Q01GB6">
    <property type="interactions" value="1958"/>
</dbReference>
<dbReference type="PROSITE" id="PS50177">
    <property type="entry name" value="NTF2_DOMAIN"/>
    <property type="match status" value="1"/>
</dbReference>
<accession>A0A1Y5I6H0</accession>
<dbReference type="RefSeq" id="XP_003074377.1">
    <property type="nucleotide sequence ID" value="XM_003074330.1"/>
</dbReference>
<dbReference type="Gene3D" id="3.10.450.50">
    <property type="match status" value="1"/>
</dbReference>
<evidence type="ECO:0000313" key="4">
    <source>
        <dbReference type="EMBL" id="CAL50228.1"/>
    </source>
</evidence>
<evidence type="ECO:0000259" key="3">
    <source>
        <dbReference type="PROSITE" id="PS50177"/>
    </source>
</evidence>
<name>Q01GB6_OSTTA</name>
<dbReference type="KEGG" id="ota:OT_ostta01g03210"/>
<dbReference type="GO" id="GO:0051028">
    <property type="term" value="P:mRNA transport"/>
    <property type="evidence" value="ECO:0007669"/>
    <property type="project" value="UniProtKB-UniRule"/>
</dbReference>
<dbReference type="Pfam" id="PF02136">
    <property type="entry name" value="NTF2"/>
    <property type="match status" value="1"/>
</dbReference>
<organism evidence="4 6">
    <name type="scientific">Ostreococcus tauri</name>
    <name type="common">Marine green alga</name>
    <dbReference type="NCBI Taxonomy" id="70448"/>
    <lineage>
        <taxon>Eukaryota</taxon>
        <taxon>Viridiplantae</taxon>
        <taxon>Chlorophyta</taxon>
        <taxon>Mamiellophyceae</taxon>
        <taxon>Mamiellales</taxon>
        <taxon>Bathycoccaceae</taxon>
        <taxon>Ostreococcus</taxon>
    </lineage>
</organism>
<comment type="function">
    <text evidence="2">Has a role in nuclear-cytoplasmic transport of proteins and mRNAs.</text>
</comment>
<reference evidence="4 6" key="1">
    <citation type="journal article" date="2006" name="Proc. Natl. Acad. Sci. U.S.A.">
        <title>Genome analysis of the smallest free-living eukaryote Ostreococcus tauri unveils many unique features.</title>
        <authorList>
            <person name="Derelle E."/>
            <person name="Ferraz C."/>
            <person name="Rombauts S."/>
            <person name="Rouze P."/>
            <person name="Worden A.Z."/>
            <person name="Robbens S."/>
            <person name="Partensky F."/>
            <person name="Degroeve S."/>
            <person name="Echeynie S."/>
            <person name="Cooke R."/>
            <person name="Saeys Y."/>
            <person name="Wuyts J."/>
            <person name="Jabbari K."/>
            <person name="Bowler C."/>
            <person name="Panaud O."/>
            <person name="Piegu B."/>
            <person name="Ball S.G."/>
            <person name="Ral J.-P."/>
            <person name="Bouget F.-Y."/>
            <person name="Piganeau G."/>
            <person name="De Baets B."/>
            <person name="Picard A."/>
            <person name="Delseny M."/>
            <person name="Demaille J."/>
            <person name="Van de Peer Y."/>
            <person name="Moreau H."/>
        </authorList>
    </citation>
    <scope>NUCLEOTIDE SEQUENCE [LARGE SCALE GENOMIC DNA]</scope>
    <source>
        <strain evidence="4 6">OTTH0595</strain>
    </source>
</reference>
<dbReference type="EMBL" id="CAID01000001">
    <property type="protein sequence ID" value="CAL50228.1"/>
    <property type="molecule type" value="Genomic_DNA"/>
</dbReference>
<dbReference type="PANTHER" id="PTHR12612">
    <property type="entry name" value="NUCLEAR TRANSPORT FACTOR 2"/>
    <property type="match status" value="1"/>
</dbReference>
<dbReference type="Proteomes" id="UP000195557">
    <property type="component" value="Unassembled WGS sequence"/>
</dbReference>
<dbReference type="GeneID" id="9834823"/>
<sequence length="141" mass="15622">MSALQNINANFDQVGKAFVEHYYKMFDADRSQLGPLYNDTYSMLNFEHSEGRPGQFKGSAAIVEKLRTLPFQKVQHQVVTLDTQPTPNGGVIVMVCGNLLIDGEQMPTKFSQAFTLLPTEAAGLAPGSFFIFNDLFRLNVG</sequence>
<accession>Q01GB6</accession>
<dbReference type="GO" id="GO:0006606">
    <property type="term" value="P:protein import into nucleus"/>
    <property type="evidence" value="ECO:0007669"/>
    <property type="project" value="UniProtKB-ARBA"/>
</dbReference>
<keyword evidence="2" id="KW-0653">Protein transport</keyword>
<dbReference type="OrthoDB" id="6507044at2759"/>
<reference evidence="5" key="3">
    <citation type="submission" date="2017-04" db="EMBL/GenBank/DDBJ databases">
        <title>Population genomics of picophytoplankton unveils novel chromosome hypervariability.</title>
        <authorList>
            <consortium name="DOE Joint Genome Institute"/>
            <person name="Blanc-Mathieu R."/>
            <person name="Krasovec M."/>
            <person name="Hebrard M."/>
            <person name="Yau S."/>
            <person name="Desgranges E."/>
            <person name="Martin J."/>
            <person name="Schackwitz W."/>
            <person name="Kuo A."/>
            <person name="Salin G."/>
            <person name="Donnadieu C."/>
            <person name="Desdevises Y."/>
            <person name="Sanchez-Ferandin S."/>
            <person name="Moreau H."/>
            <person name="Rivals E."/>
            <person name="Grigoriev I.V."/>
            <person name="Grimsley N."/>
            <person name="Eyre-Walker A."/>
            <person name="Piganeau G."/>
        </authorList>
    </citation>
    <scope>NUCLEOTIDE SEQUENCE [LARGE SCALE GENOMIC DNA]</scope>
    <source>
        <strain evidence="5">RCC 1115</strain>
    </source>
</reference>
<dbReference type="Proteomes" id="UP000009170">
    <property type="component" value="Unassembled WGS sequence"/>
</dbReference>
<dbReference type="InterPro" id="IPR002075">
    <property type="entry name" value="NTF2_dom"/>
</dbReference>
<dbReference type="InterPro" id="IPR018222">
    <property type="entry name" value="Nuclear_transport_factor_2_euk"/>
</dbReference>
<reference evidence="4" key="2">
    <citation type="journal article" date="2014" name="BMC Genomics">
        <title>An improved genome of the model marine alga Ostreococcus tauri unfolds by assessing Illumina de novo assemblies.</title>
        <authorList>
            <person name="Blanc-Mathieu R."/>
            <person name="Verhelst B."/>
            <person name="Derelle E."/>
            <person name="Rombauts S."/>
            <person name="Bouget F.Y."/>
            <person name="Carre I."/>
            <person name="Chateau A."/>
            <person name="Eyre-Walker A."/>
            <person name="Grimsley N."/>
            <person name="Moreau H."/>
            <person name="Piegu B."/>
            <person name="Rivals E."/>
            <person name="Schackwitz W."/>
            <person name="Van de Peer Y."/>
            <person name="Piganeau G."/>
        </authorList>
    </citation>
    <scope>NUCLEOTIDE SEQUENCE</scope>
    <source>
        <strain evidence="4">RCC4221</strain>
    </source>
</reference>
<dbReference type="InterPro" id="IPR045875">
    <property type="entry name" value="NTF2"/>
</dbReference>
<dbReference type="SUPFAM" id="SSF54427">
    <property type="entry name" value="NTF2-like"/>
    <property type="match status" value="1"/>
</dbReference>
<dbReference type="STRING" id="70448.Q01GB6"/>